<evidence type="ECO:0000256" key="9">
    <source>
        <dbReference type="ARBA" id="ARBA00022989"/>
    </source>
</evidence>
<name>A0A9D2KQ03_9FIRM</name>
<feature type="transmembrane region" description="Helical" evidence="13">
    <location>
        <begin position="170"/>
        <end position="191"/>
    </location>
</feature>
<evidence type="ECO:0000256" key="5">
    <source>
        <dbReference type="ARBA" id="ARBA00022448"/>
    </source>
</evidence>
<evidence type="ECO:0000256" key="4">
    <source>
        <dbReference type="ARBA" id="ARBA00020268"/>
    </source>
</evidence>
<feature type="transmembrane region" description="Helical" evidence="13">
    <location>
        <begin position="63"/>
        <end position="85"/>
    </location>
</feature>
<accession>A0A9D2KQ03</accession>
<comment type="function">
    <text evidence="1">Multidrug efflux pump.</text>
</comment>
<comment type="caution">
    <text evidence="14">The sequence shown here is derived from an EMBL/GenBank/DDBJ whole genome shotgun (WGS) entry which is preliminary data.</text>
</comment>
<reference evidence="14" key="1">
    <citation type="journal article" date="2021" name="PeerJ">
        <title>Extensive microbial diversity within the chicken gut microbiome revealed by metagenomics and culture.</title>
        <authorList>
            <person name="Gilroy R."/>
            <person name="Ravi A."/>
            <person name="Getino M."/>
            <person name="Pursley I."/>
            <person name="Horton D.L."/>
            <person name="Alikhan N.F."/>
            <person name="Baker D."/>
            <person name="Gharbi K."/>
            <person name="Hall N."/>
            <person name="Watson M."/>
            <person name="Adriaenssens E.M."/>
            <person name="Foster-Nyarko E."/>
            <person name="Jarju S."/>
            <person name="Secka A."/>
            <person name="Antonio M."/>
            <person name="Oren A."/>
            <person name="Chaudhuri R.R."/>
            <person name="La Ragione R."/>
            <person name="Hildebrand F."/>
            <person name="Pallen M.J."/>
        </authorList>
    </citation>
    <scope>NUCLEOTIDE SEQUENCE</scope>
    <source>
        <strain evidence="14">CHK178-16964</strain>
    </source>
</reference>
<dbReference type="NCBIfam" id="TIGR00797">
    <property type="entry name" value="matE"/>
    <property type="match status" value="1"/>
</dbReference>
<protein>
    <recommendedName>
        <fullName evidence="4">Probable multidrug resistance protein NorM</fullName>
    </recommendedName>
    <alternativeName>
        <fullName evidence="12">Multidrug-efflux transporter</fullName>
    </alternativeName>
</protein>
<comment type="similarity">
    <text evidence="3">Belongs to the multi antimicrobial extrusion (MATE) (TC 2.A.66.1) family.</text>
</comment>
<evidence type="ECO:0000256" key="8">
    <source>
        <dbReference type="ARBA" id="ARBA00022692"/>
    </source>
</evidence>
<evidence type="ECO:0000256" key="1">
    <source>
        <dbReference type="ARBA" id="ARBA00003408"/>
    </source>
</evidence>
<dbReference type="GO" id="GO:0005886">
    <property type="term" value="C:plasma membrane"/>
    <property type="evidence" value="ECO:0007669"/>
    <property type="project" value="UniProtKB-SubCell"/>
</dbReference>
<keyword evidence="9 13" id="KW-1133">Transmembrane helix</keyword>
<evidence type="ECO:0000256" key="6">
    <source>
        <dbReference type="ARBA" id="ARBA00022449"/>
    </source>
</evidence>
<dbReference type="InterPro" id="IPR048279">
    <property type="entry name" value="MdtK-like"/>
</dbReference>
<gene>
    <name evidence="14" type="ORF">IAA07_08155</name>
</gene>
<feature type="transmembrane region" description="Helical" evidence="13">
    <location>
        <begin position="361"/>
        <end position="382"/>
    </location>
</feature>
<dbReference type="Pfam" id="PF01554">
    <property type="entry name" value="MatE"/>
    <property type="match status" value="2"/>
</dbReference>
<feature type="transmembrane region" description="Helical" evidence="13">
    <location>
        <begin position="15"/>
        <end position="36"/>
    </location>
</feature>
<feature type="transmembrane region" description="Helical" evidence="13">
    <location>
        <begin position="418"/>
        <end position="439"/>
    </location>
</feature>
<dbReference type="InterPro" id="IPR050222">
    <property type="entry name" value="MATE_MdtK"/>
</dbReference>
<sequence>MVKTNKSDWGSQDNIVLTLIRFSLPLILSGILQQLYNWADAFIVGNVDGEVALGAIGSTTTVINFYIMVITGFTLGLSILFAHRFGSNDMEAIPKILASFSLVFTIIFVLFSISGIYLAPWLLRLLNTTPETFEMAADYLRIIFIGLPFLAVYNVYSAALRGIGDSRTPFLAILLSSAVNVVLDIIFVAVLDLNVSGAAAATVFSQIAMAVFLVLYSARKYAILRFPLRREFLFNKTALLQGARLGLPPMVQSSVTACGNLVLQNFMNSFGTQTVTAITTAYRVDSIALLPIINLGSGISTMTAQSWGAGEKARGKKILIVGSVMMAVVALILTAAIVPAGSSLIAAFGAGPEAVEIGRDFFRSLSSFYLIYGLATSLRSYLEGTGDVVYSSASGILSLAVRIGASYAFVLFFGNMVIAYAEGFSWCALLSLYVFRMVWKRKELAISKTSRQSS</sequence>
<keyword evidence="6" id="KW-0050">Antiport</keyword>
<dbReference type="GO" id="GO:0006811">
    <property type="term" value="P:monoatomic ion transport"/>
    <property type="evidence" value="ECO:0007669"/>
    <property type="project" value="UniProtKB-KW"/>
</dbReference>
<keyword evidence="5" id="KW-0813">Transport</keyword>
<feature type="transmembrane region" description="Helical" evidence="13">
    <location>
        <begin position="389"/>
        <end position="412"/>
    </location>
</feature>
<dbReference type="PIRSF" id="PIRSF006603">
    <property type="entry name" value="DinF"/>
    <property type="match status" value="1"/>
</dbReference>
<dbReference type="InterPro" id="IPR002528">
    <property type="entry name" value="MATE_fam"/>
</dbReference>
<reference evidence="14" key="2">
    <citation type="submission" date="2021-04" db="EMBL/GenBank/DDBJ databases">
        <authorList>
            <person name="Gilroy R."/>
        </authorList>
    </citation>
    <scope>NUCLEOTIDE SEQUENCE</scope>
    <source>
        <strain evidence="14">CHK178-16964</strain>
    </source>
</reference>
<feature type="transmembrane region" description="Helical" evidence="13">
    <location>
        <begin position="318"/>
        <end position="341"/>
    </location>
</feature>
<dbReference type="GO" id="GO:0042910">
    <property type="term" value="F:xenobiotic transmembrane transporter activity"/>
    <property type="evidence" value="ECO:0007669"/>
    <property type="project" value="InterPro"/>
</dbReference>
<organism evidence="14 15">
    <name type="scientific">Candidatus Lachnoclostridium stercoravium</name>
    <dbReference type="NCBI Taxonomy" id="2838633"/>
    <lineage>
        <taxon>Bacteria</taxon>
        <taxon>Bacillati</taxon>
        <taxon>Bacillota</taxon>
        <taxon>Clostridia</taxon>
        <taxon>Lachnospirales</taxon>
        <taxon>Lachnospiraceae</taxon>
    </lineage>
</organism>
<evidence type="ECO:0000256" key="3">
    <source>
        <dbReference type="ARBA" id="ARBA00010199"/>
    </source>
</evidence>
<comment type="subcellular location">
    <subcellularLocation>
        <location evidence="2">Cell membrane</location>
        <topology evidence="2">Multi-pass membrane protein</topology>
    </subcellularLocation>
</comment>
<dbReference type="AlphaFoldDB" id="A0A9D2KQ03"/>
<feature type="transmembrane region" description="Helical" evidence="13">
    <location>
        <begin position="97"/>
        <end position="119"/>
    </location>
</feature>
<evidence type="ECO:0000256" key="7">
    <source>
        <dbReference type="ARBA" id="ARBA00022475"/>
    </source>
</evidence>
<evidence type="ECO:0000256" key="12">
    <source>
        <dbReference type="ARBA" id="ARBA00031636"/>
    </source>
</evidence>
<keyword evidence="10" id="KW-0406">Ion transport</keyword>
<proteinExistence type="inferred from homology"/>
<evidence type="ECO:0000256" key="13">
    <source>
        <dbReference type="SAM" id="Phobius"/>
    </source>
</evidence>
<dbReference type="PANTHER" id="PTHR43298">
    <property type="entry name" value="MULTIDRUG RESISTANCE PROTEIN NORM-RELATED"/>
    <property type="match status" value="1"/>
</dbReference>
<keyword evidence="7" id="KW-1003">Cell membrane</keyword>
<keyword evidence="8 13" id="KW-0812">Transmembrane</keyword>
<feature type="transmembrane region" description="Helical" evidence="13">
    <location>
        <begin position="197"/>
        <end position="216"/>
    </location>
</feature>
<dbReference type="EMBL" id="DWZA01000071">
    <property type="protein sequence ID" value="HJA71531.1"/>
    <property type="molecule type" value="Genomic_DNA"/>
</dbReference>
<dbReference type="PANTHER" id="PTHR43298:SF2">
    <property type="entry name" value="FMN_FAD EXPORTER YEEO-RELATED"/>
    <property type="match status" value="1"/>
</dbReference>
<evidence type="ECO:0000256" key="10">
    <source>
        <dbReference type="ARBA" id="ARBA00023065"/>
    </source>
</evidence>
<feature type="transmembrane region" description="Helical" evidence="13">
    <location>
        <begin position="139"/>
        <end position="158"/>
    </location>
</feature>
<evidence type="ECO:0000313" key="14">
    <source>
        <dbReference type="EMBL" id="HJA71531.1"/>
    </source>
</evidence>
<keyword evidence="11 13" id="KW-0472">Membrane</keyword>
<dbReference type="CDD" id="cd13138">
    <property type="entry name" value="MATE_yoeA_like"/>
    <property type="match status" value="1"/>
</dbReference>
<dbReference type="Proteomes" id="UP000823900">
    <property type="component" value="Unassembled WGS sequence"/>
</dbReference>
<evidence type="ECO:0000256" key="2">
    <source>
        <dbReference type="ARBA" id="ARBA00004651"/>
    </source>
</evidence>
<evidence type="ECO:0000313" key="15">
    <source>
        <dbReference type="Proteomes" id="UP000823900"/>
    </source>
</evidence>
<evidence type="ECO:0000256" key="11">
    <source>
        <dbReference type="ARBA" id="ARBA00023136"/>
    </source>
</evidence>
<dbReference type="GO" id="GO:0015297">
    <property type="term" value="F:antiporter activity"/>
    <property type="evidence" value="ECO:0007669"/>
    <property type="project" value="UniProtKB-KW"/>
</dbReference>